<protein>
    <recommendedName>
        <fullName evidence="1">HTH cro/C1-type domain-containing protein</fullName>
    </recommendedName>
</protein>
<dbReference type="AlphaFoldDB" id="A0A1S2MAU3"/>
<dbReference type="SUPFAM" id="SSF47413">
    <property type="entry name" value="lambda repressor-like DNA-binding domains"/>
    <property type="match status" value="1"/>
</dbReference>
<dbReference type="Proteomes" id="UP000180057">
    <property type="component" value="Unassembled WGS sequence"/>
</dbReference>
<evidence type="ECO:0000313" key="2">
    <source>
        <dbReference type="EMBL" id="OIJ21878.1"/>
    </source>
</evidence>
<organism evidence="2 3">
    <name type="scientific">Anaerobacillus alkalidiazotrophicus</name>
    <dbReference type="NCBI Taxonomy" id="472963"/>
    <lineage>
        <taxon>Bacteria</taxon>
        <taxon>Bacillati</taxon>
        <taxon>Bacillota</taxon>
        <taxon>Bacilli</taxon>
        <taxon>Bacillales</taxon>
        <taxon>Bacillaceae</taxon>
        <taxon>Anaerobacillus</taxon>
    </lineage>
</organism>
<evidence type="ECO:0000259" key="1">
    <source>
        <dbReference type="PROSITE" id="PS50943"/>
    </source>
</evidence>
<proteinExistence type="predicted"/>
<dbReference type="RefSeq" id="WP_071388460.1">
    <property type="nucleotide sequence ID" value="NZ_MLQS01000001.1"/>
</dbReference>
<comment type="caution">
    <text evidence="2">The sequence shown here is derived from an EMBL/GenBank/DDBJ whole genome shotgun (WGS) entry which is preliminary data.</text>
</comment>
<dbReference type="EMBL" id="MLQS01000001">
    <property type="protein sequence ID" value="OIJ21878.1"/>
    <property type="molecule type" value="Genomic_DNA"/>
</dbReference>
<accession>A0A1S2MAU3</accession>
<dbReference type="SMART" id="SM00530">
    <property type="entry name" value="HTH_XRE"/>
    <property type="match status" value="1"/>
</dbReference>
<name>A0A1S2MAU3_9BACI</name>
<feature type="domain" description="HTH cro/C1-type" evidence="1">
    <location>
        <begin position="10"/>
        <end position="65"/>
    </location>
</feature>
<dbReference type="CDD" id="cd00093">
    <property type="entry name" value="HTH_XRE"/>
    <property type="match status" value="1"/>
</dbReference>
<dbReference type="PROSITE" id="PS50943">
    <property type="entry name" value="HTH_CROC1"/>
    <property type="match status" value="1"/>
</dbReference>
<dbReference type="STRING" id="472963.BKP45_04090"/>
<evidence type="ECO:0000313" key="3">
    <source>
        <dbReference type="Proteomes" id="UP000180057"/>
    </source>
</evidence>
<dbReference type="InterPro" id="IPR001387">
    <property type="entry name" value="Cro/C1-type_HTH"/>
</dbReference>
<dbReference type="Gene3D" id="1.10.260.40">
    <property type="entry name" value="lambda repressor-like DNA-binding domains"/>
    <property type="match status" value="1"/>
</dbReference>
<dbReference type="GO" id="GO:0003677">
    <property type="term" value="F:DNA binding"/>
    <property type="evidence" value="ECO:0007669"/>
    <property type="project" value="InterPro"/>
</dbReference>
<dbReference type="InterPro" id="IPR010982">
    <property type="entry name" value="Lambda_DNA-bd_dom_sf"/>
</dbReference>
<sequence length="200" mass="22994">MSGINFGSELKKIRKSAGISSKVLSQKVNKAVTYVSQLERGLIKKPDFHTCLQILLELGFNENEAKKTLNYFDIKSSEQEKAELEGIIKQAESSYEEEILKYKTGFYSNKIEKISNKNEEVIAQLRKNLDLFVLHDLSRADKVLSNLISIFENEEKFDFFCSVFENNFSNLSQTEKANLVSMITNYVRKANTERILNLDE</sequence>
<reference evidence="2 3" key="1">
    <citation type="submission" date="2016-10" db="EMBL/GenBank/DDBJ databases">
        <title>Draft genome sequences of four alkaliphilic bacteria belonging to the Anaerobacillus genus.</title>
        <authorList>
            <person name="Bassil N.M."/>
            <person name="Lloyd J.R."/>
        </authorList>
    </citation>
    <scope>NUCLEOTIDE SEQUENCE [LARGE SCALE GENOMIC DNA]</scope>
    <source>
        <strain evidence="2 3">DSM 22531</strain>
    </source>
</reference>
<gene>
    <name evidence="2" type="ORF">BKP45_04090</name>
</gene>
<keyword evidence="3" id="KW-1185">Reference proteome</keyword>
<dbReference type="Pfam" id="PF01381">
    <property type="entry name" value="HTH_3"/>
    <property type="match status" value="1"/>
</dbReference>